<dbReference type="EMBL" id="OC864291">
    <property type="protein sequence ID" value="CAD7631614.1"/>
    <property type="molecule type" value="Genomic_DNA"/>
</dbReference>
<reference evidence="3" key="1">
    <citation type="submission" date="2020-11" db="EMBL/GenBank/DDBJ databases">
        <authorList>
            <person name="Tran Van P."/>
        </authorList>
    </citation>
    <scope>NUCLEOTIDE SEQUENCE</scope>
</reference>
<dbReference type="AlphaFoldDB" id="A0A7R9KYR1"/>
<dbReference type="OrthoDB" id="6516035at2759"/>
<evidence type="ECO:0000313" key="4">
    <source>
        <dbReference type="Proteomes" id="UP000759131"/>
    </source>
</evidence>
<keyword evidence="2" id="KW-0732">Signal</keyword>
<keyword evidence="1" id="KW-1133">Transmembrane helix</keyword>
<keyword evidence="1" id="KW-0812">Transmembrane</keyword>
<protein>
    <submittedName>
        <fullName evidence="3">Uncharacterized protein</fullName>
    </submittedName>
</protein>
<gene>
    <name evidence="3" type="ORF">OSB1V03_LOCUS12023</name>
</gene>
<feature type="signal peptide" evidence="2">
    <location>
        <begin position="1"/>
        <end position="23"/>
    </location>
</feature>
<dbReference type="EMBL" id="CAJPIZ010009716">
    <property type="protein sequence ID" value="CAG2112044.1"/>
    <property type="molecule type" value="Genomic_DNA"/>
</dbReference>
<evidence type="ECO:0000256" key="1">
    <source>
        <dbReference type="SAM" id="Phobius"/>
    </source>
</evidence>
<accession>A0A7R9KYR1</accession>
<keyword evidence="1" id="KW-0472">Membrane</keyword>
<feature type="transmembrane region" description="Helical" evidence="1">
    <location>
        <begin position="391"/>
        <end position="411"/>
    </location>
</feature>
<sequence length="448" mass="50763">MSIDILVVLLCWSALNIIHGVYGYECHINQKRLVGEAFNVGRYVYLGQGSKMAWEWDTRTKRISDRPYDQNIIFGKGSFNWLHTAISFDFAVCDRSDQSASYCQVVDSAKSLVIGVGSRHGIAEGTDIYGYITYRLSPDGKSLTPISESDGEMLWGLSRTGTLLGDFWPKTKGKLYCESGLFVRSRHELLLSVFDGNMFSDEKFRLMSRKFESDGKWADDWTPLAAKSFKGMFEIDGRVFGFDKKNTVYEFNWIDDRNVTFEAISSIKELVNCFGNSSLNIDENEIMTSQPKTITSVTAKTTVTTTTTTTTTTIASTKPISNENDRSHEQDMNDMNAEEMATRELFDDSETTVDFEFIPNANNSQNSTQLKELIDKVNIATNKPVKELTPFYVFAIILIFIVIAILVVVIIRRKSMTREWYINSRTDDMKSAEIPLNNNNKNSNSKDV</sequence>
<dbReference type="Proteomes" id="UP000759131">
    <property type="component" value="Unassembled WGS sequence"/>
</dbReference>
<feature type="chain" id="PRO_5036211048" evidence="2">
    <location>
        <begin position="24"/>
        <end position="448"/>
    </location>
</feature>
<keyword evidence="4" id="KW-1185">Reference proteome</keyword>
<proteinExistence type="predicted"/>
<organism evidence="3">
    <name type="scientific">Medioppia subpectinata</name>
    <dbReference type="NCBI Taxonomy" id="1979941"/>
    <lineage>
        <taxon>Eukaryota</taxon>
        <taxon>Metazoa</taxon>
        <taxon>Ecdysozoa</taxon>
        <taxon>Arthropoda</taxon>
        <taxon>Chelicerata</taxon>
        <taxon>Arachnida</taxon>
        <taxon>Acari</taxon>
        <taxon>Acariformes</taxon>
        <taxon>Sarcoptiformes</taxon>
        <taxon>Oribatida</taxon>
        <taxon>Brachypylina</taxon>
        <taxon>Oppioidea</taxon>
        <taxon>Oppiidae</taxon>
        <taxon>Medioppia</taxon>
    </lineage>
</organism>
<name>A0A7R9KYR1_9ACAR</name>
<evidence type="ECO:0000313" key="3">
    <source>
        <dbReference type="EMBL" id="CAD7631614.1"/>
    </source>
</evidence>
<evidence type="ECO:0000256" key="2">
    <source>
        <dbReference type="SAM" id="SignalP"/>
    </source>
</evidence>